<evidence type="ECO:0000313" key="2">
    <source>
        <dbReference type="Proteomes" id="UP001234297"/>
    </source>
</evidence>
<proteinExistence type="predicted"/>
<gene>
    <name evidence="1" type="ORF">MRB53_009254</name>
</gene>
<accession>A0ACC2LNM0</accession>
<dbReference type="EMBL" id="CM056811">
    <property type="protein sequence ID" value="KAJ8634987.1"/>
    <property type="molecule type" value="Genomic_DNA"/>
</dbReference>
<reference evidence="1 2" key="1">
    <citation type="journal article" date="2022" name="Hortic Res">
        <title>A haplotype resolved chromosomal level avocado genome allows analysis of novel avocado genes.</title>
        <authorList>
            <person name="Nath O."/>
            <person name="Fletcher S.J."/>
            <person name="Hayward A."/>
            <person name="Shaw L.M."/>
            <person name="Masouleh A.K."/>
            <person name="Furtado A."/>
            <person name="Henry R.J."/>
            <person name="Mitter N."/>
        </authorList>
    </citation>
    <scope>NUCLEOTIDE SEQUENCE [LARGE SCALE GENOMIC DNA]</scope>
    <source>
        <strain evidence="2">cv. Hass</strain>
    </source>
</reference>
<keyword evidence="2" id="KW-1185">Reference proteome</keyword>
<dbReference type="Proteomes" id="UP001234297">
    <property type="component" value="Chromosome 3"/>
</dbReference>
<evidence type="ECO:0000313" key="1">
    <source>
        <dbReference type="EMBL" id="KAJ8634987.1"/>
    </source>
</evidence>
<protein>
    <submittedName>
        <fullName evidence="1">Uncharacterized protein</fullName>
    </submittedName>
</protein>
<organism evidence="1 2">
    <name type="scientific">Persea americana</name>
    <name type="common">Avocado</name>
    <dbReference type="NCBI Taxonomy" id="3435"/>
    <lineage>
        <taxon>Eukaryota</taxon>
        <taxon>Viridiplantae</taxon>
        <taxon>Streptophyta</taxon>
        <taxon>Embryophyta</taxon>
        <taxon>Tracheophyta</taxon>
        <taxon>Spermatophyta</taxon>
        <taxon>Magnoliopsida</taxon>
        <taxon>Magnoliidae</taxon>
        <taxon>Laurales</taxon>
        <taxon>Lauraceae</taxon>
        <taxon>Persea</taxon>
    </lineage>
</organism>
<comment type="caution">
    <text evidence="1">The sequence shown here is derived from an EMBL/GenBank/DDBJ whole genome shotgun (WGS) entry which is preliminary data.</text>
</comment>
<sequence length="217" mass="24417">MRRNFTAISLYTFLFLLSSSPRPIQGLSQTLSNDGVRRSLLSFKETIGNSSFQCSLSGPCLACQYSEKNDEKYRCSETGYRVTLKCIEIGDVSKEANSNKYQKRRSAMEDDTKFSSYANPKLSTALVNARKLALSARNFRWRRLLDASFAVEGGKKTYITYRSCIPPVNEEKLGVLGFEGIMVCLLLISGTFIYFRRKRTAAMPGSGAVRIQTNSRF</sequence>
<name>A0ACC2LNM0_PERAE</name>